<dbReference type="GO" id="GO:0002088">
    <property type="term" value="P:lens development in camera-type eye"/>
    <property type="evidence" value="ECO:0007669"/>
    <property type="project" value="TreeGrafter"/>
</dbReference>
<feature type="domain" description="Beta/gamma crystallin 'Greek key'" evidence="6">
    <location>
        <begin position="26"/>
        <end position="64"/>
    </location>
</feature>
<dbReference type="InterPro" id="IPR050252">
    <property type="entry name" value="Beta/Gamma-Crystallin"/>
</dbReference>
<keyword evidence="5" id="KW-0677">Repeat</keyword>
<dbReference type="SUPFAM" id="SSF49695">
    <property type="entry name" value="gamma-Crystallin-like"/>
    <property type="match status" value="1"/>
</dbReference>
<dbReference type="AlphaFoldDB" id="A0AAV7UCX0"/>
<evidence type="ECO:0000256" key="1">
    <source>
        <dbReference type="ARBA" id="ARBA00003689"/>
    </source>
</evidence>
<feature type="domain" description="Beta/gamma crystallin 'Greek key'" evidence="6">
    <location>
        <begin position="65"/>
        <end position="107"/>
    </location>
</feature>
<dbReference type="PANTHER" id="PTHR11818">
    <property type="entry name" value="BETA/GAMMA CRYSTALLIN"/>
    <property type="match status" value="1"/>
</dbReference>
<organism evidence="7 8">
    <name type="scientific">Pleurodeles waltl</name>
    <name type="common">Iberian ribbed newt</name>
    <dbReference type="NCBI Taxonomy" id="8319"/>
    <lineage>
        <taxon>Eukaryota</taxon>
        <taxon>Metazoa</taxon>
        <taxon>Chordata</taxon>
        <taxon>Craniata</taxon>
        <taxon>Vertebrata</taxon>
        <taxon>Euteleostomi</taxon>
        <taxon>Amphibia</taxon>
        <taxon>Batrachia</taxon>
        <taxon>Caudata</taxon>
        <taxon>Salamandroidea</taxon>
        <taxon>Salamandridae</taxon>
        <taxon>Pleurodelinae</taxon>
        <taxon>Pleurodeles</taxon>
    </lineage>
</organism>
<dbReference type="InterPro" id="IPR011024">
    <property type="entry name" value="G_crystallin-like"/>
</dbReference>
<dbReference type="PROSITE" id="PS50915">
    <property type="entry name" value="CRYSTALLIN_BETA_GAMMA"/>
    <property type="match status" value="4"/>
</dbReference>
<dbReference type="FunFam" id="2.60.20.10:FF:000001">
    <property type="entry name" value="Crystallin gamma S"/>
    <property type="match status" value="1"/>
</dbReference>
<sequence length="198" mass="23839">MRTVDIYVILSVVSSIRHGLNVMSSLQITFYEDKNYGGRSYECNSDCSDLNSYFSRCNSLRVHSGCWMLYEHPNYLGRQYYLRRGEYPDYQRWMGYNDSIRSCRMIPEHRGSFRIRLYERSNFGGQMMDFTDDCPNVYDRFNFNDIHSCQVNDGHWIFYEEPNYMGRQYYMRPGDYRQYSDWGAASPRVGSFRRVKYM</sequence>
<evidence type="ECO:0000259" key="6">
    <source>
        <dbReference type="PROSITE" id="PS50915"/>
    </source>
</evidence>
<feature type="domain" description="Beta/gamma crystallin 'Greek key'" evidence="6">
    <location>
        <begin position="154"/>
        <end position="196"/>
    </location>
</feature>
<name>A0AAV7UCX0_PLEWA</name>
<comment type="function">
    <text evidence="1">Crystallins are the dominant structural components of the vertebrate eye lens.</text>
</comment>
<keyword evidence="4" id="KW-0273">Eye lens protein</keyword>
<dbReference type="InterPro" id="IPR001064">
    <property type="entry name" value="Beta/gamma_crystallin"/>
</dbReference>
<evidence type="ECO:0000256" key="3">
    <source>
        <dbReference type="ARBA" id="ARBA00011245"/>
    </source>
</evidence>
<reference evidence="7" key="1">
    <citation type="journal article" date="2022" name="bioRxiv">
        <title>Sequencing and chromosome-scale assembly of the giantPleurodeles waltlgenome.</title>
        <authorList>
            <person name="Brown T."/>
            <person name="Elewa A."/>
            <person name="Iarovenko S."/>
            <person name="Subramanian E."/>
            <person name="Araus A.J."/>
            <person name="Petzold A."/>
            <person name="Susuki M."/>
            <person name="Suzuki K.-i.T."/>
            <person name="Hayashi T."/>
            <person name="Toyoda A."/>
            <person name="Oliveira C."/>
            <person name="Osipova E."/>
            <person name="Leigh N.D."/>
            <person name="Simon A."/>
            <person name="Yun M.H."/>
        </authorList>
    </citation>
    <scope>NUCLEOTIDE SEQUENCE</scope>
    <source>
        <strain evidence="7">20211129_DDA</strain>
        <tissue evidence="7">Liver</tissue>
    </source>
</reference>
<evidence type="ECO:0000313" key="7">
    <source>
        <dbReference type="EMBL" id="KAJ1186937.1"/>
    </source>
</evidence>
<dbReference type="GO" id="GO:0007601">
    <property type="term" value="P:visual perception"/>
    <property type="evidence" value="ECO:0007669"/>
    <property type="project" value="TreeGrafter"/>
</dbReference>
<dbReference type="Proteomes" id="UP001066276">
    <property type="component" value="Chromosome 3_1"/>
</dbReference>
<dbReference type="Pfam" id="PF00030">
    <property type="entry name" value="Crystall"/>
    <property type="match status" value="2"/>
</dbReference>
<dbReference type="PANTHER" id="PTHR11818:SF119">
    <property type="entry name" value="GAMMA-CRYSTALLIN D"/>
    <property type="match status" value="1"/>
</dbReference>
<dbReference type="FunFam" id="2.60.20.10:FF:000003">
    <property type="entry name" value="Crystallin gamma S"/>
    <property type="match status" value="1"/>
</dbReference>
<dbReference type="SMART" id="SM00247">
    <property type="entry name" value="XTALbg"/>
    <property type="match status" value="2"/>
</dbReference>
<feature type="domain" description="Beta/gamma crystallin 'Greek key'" evidence="6">
    <location>
        <begin position="113"/>
        <end position="153"/>
    </location>
</feature>
<gene>
    <name evidence="7" type="ORF">NDU88_003717</name>
</gene>
<keyword evidence="8" id="KW-1185">Reference proteome</keyword>
<evidence type="ECO:0000256" key="2">
    <source>
        <dbReference type="ARBA" id="ARBA00009646"/>
    </source>
</evidence>
<comment type="caution">
    <text evidence="7">The sequence shown here is derived from an EMBL/GenBank/DDBJ whole genome shotgun (WGS) entry which is preliminary data.</text>
</comment>
<comment type="subunit">
    <text evidence="3">Monomer.</text>
</comment>
<evidence type="ECO:0000313" key="8">
    <source>
        <dbReference type="Proteomes" id="UP001066276"/>
    </source>
</evidence>
<dbReference type="PRINTS" id="PR01367">
    <property type="entry name" value="BGCRYSTALLIN"/>
</dbReference>
<accession>A0AAV7UCX0</accession>
<evidence type="ECO:0000256" key="5">
    <source>
        <dbReference type="ARBA" id="ARBA00022737"/>
    </source>
</evidence>
<comment type="similarity">
    <text evidence="2">Belongs to the beta/gamma-crystallin family.</text>
</comment>
<dbReference type="Gene3D" id="2.60.20.10">
    <property type="entry name" value="Crystallins"/>
    <property type="match status" value="2"/>
</dbReference>
<protein>
    <recommendedName>
        <fullName evidence="6">Beta/gamma crystallin 'Greek key' domain-containing protein</fullName>
    </recommendedName>
</protein>
<evidence type="ECO:0000256" key="4">
    <source>
        <dbReference type="ARBA" id="ARBA00022613"/>
    </source>
</evidence>
<proteinExistence type="inferred from homology"/>
<dbReference type="GO" id="GO:0005212">
    <property type="term" value="F:structural constituent of eye lens"/>
    <property type="evidence" value="ECO:0007669"/>
    <property type="project" value="UniProtKB-KW"/>
</dbReference>
<dbReference type="EMBL" id="JANPWB010000005">
    <property type="protein sequence ID" value="KAJ1186937.1"/>
    <property type="molecule type" value="Genomic_DNA"/>
</dbReference>